<evidence type="ECO:0000313" key="2">
    <source>
        <dbReference type="Proteomes" id="UP000574931"/>
    </source>
</evidence>
<reference evidence="1 2" key="1">
    <citation type="submission" date="2020-05" db="EMBL/GenBank/DDBJ databases">
        <title>Draft Genome Sequence of Ochrobactrum soli Isolated from Stable Fly Gut.</title>
        <authorList>
            <person name="Pileggi M.T."/>
            <person name="Vazhakkala L.J."/>
            <person name="Wong C.N."/>
        </authorList>
    </citation>
    <scope>NUCLEOTIDE SEQUENCE [LARGE SCALE GENOMIC DNA]</scope>
    <source>
        <strain evidence="1 2">MTP-C0764</strain>
    </source>
</reference>
<dbReference type="AlphaFoldDB" id="A0A849KT60"/>
<organism evidence="1 2">
    <name type="scientific">Ochrobactrum soli</name>
    <dbReference type="NCBI Taxonomy" id="2448455"/>
    <lineage>
        <taxon>Bacteria</taxon>
        <taxon>Pseudomonadati</taxon>
        <taxon>Pseudomonadota</taxon>
        <taxon>Alphaproteobacteria</taxon>
        <taxon>Hyphomicrobiales</taxon>
        <taxon>Brucellaceae</taxon>
        <taxon>Brucella/Ochrobactrum group</taxon>
        <taxon>Ochrobactrum</taxon>
    </lineage>
</organism>
<name>A0A849KT60_9HYPH</name>
<accession>A0A849KT60</accession>
<dbReference type="RefSeq" id="WP_121539288.1">
    <property type="nucleotide sequence ID" value="NZ_JABFCY010000020.1"/>
</dbReference>
<keyword evidence="2" id="KW-1185">Reference proteome</keyword>
<proteinExistence type="predicted"/>
<dbReference type="Proteomes" id="UP000574931">
    <property type="component" value="Unassembled WGS sequence"/>
</dbReference>
<comment type="caution">
    <text evidence="1">The sequence shown here is derived from an EMBL/GenBank/DDBJ whole genome shotgun (WGS) entry which is preliminary data.</text>
</comment>
<protein>
    <submittedName>
        <fullName evidence="1">Uncharacterized protein</fullName>
    </submittedName>
</protein>
<sequence>MKIKEITAILGPTDEALAAAINATGASSAELAQAWAWINADEALVNDGRSLPSGIIADLIDILEAANVGDDD</sequence>
<evidence type="ECO:0000313" key="1">
    <source>
        <dbReference type="EMBL" id="NNU63190.1"/>
    </source>
</evidence>
<gene>
    <name evidence="1" type="ORF">HKX02_23475</name>
</gene>
<dbReference type="EMBL" id="JABFCY010000020">
    <property type="protein sequence ID" value="NNU63190.1"/>
    <property type="molecule type" value="Genomic_DNA"/>
</dbReference>